<dbReference type="PaxDb" id="3635-A0A1U8IAJ0"/>
<evidence type="ECO:0000313" key="2">
    <source>
        <dbReference type="RefSeq" id="XP_016673283.1"/>
    </source>
</evidence>
<organism evidence="1 2">
    <name type="scientific">Gossypium hirsutum</name>
    <name type="common">Upland cotton</name>
    <name type="synonym">Gossypium mexicanum</name>
    <dbReference type="NCBI Taxonomy" id="3635"/>
    <lineage>
        <taxon>Eukaryota</taxon>
        <taxon>Viridiplantae</taxon>
        <taxon>Streptophyta</taxon>
        <taxon>Embryophyta</taxon>
        <taxon>Tracheophyta</taxon>
        <taxon>Spermatophyta</taxon>
        <taxon>Magnoliopsida</taxon>
        <taxon>eudicotyledons</taxon>
        <taxon>Gunneridae</taxon>
        <taxon>Pentapetalae</taxon>
        <taxon>rosids</taxon>
        <taxon>malvids</taxon>
        <taxon>Malvales</taxon>
        <taxon>Malvaceae</taxon>
        <taxon>Malvoideae</taxon>
        <taxon>Gossypium</taxon>
    </lineage>
</organism>
<reference evidence="1" key="1">
    <citation type="journal article" date="2020" name="Nat. Genet.">
        <title>Genomic diversifications of five Gossypium allopolyploid species and their impact on cotton improvement.</title>
        <authorList>
            <person name="Chen Z.J."/>
            <person name="Sreedasyam A."/>
            <person name="Ando A."/>
            <person name="Song Q."/>
            <person name="De Santiago L.M."/>
            <person name="Hulse-Kemp A.M."/>
            <person name="Ding M."/>
            <person name="Ye W."/>
            <person name="Kirkbride R.C."/>
            <person name="Jenkins J."/>
            <person name="Plott C."/>
            <person name="Lovell J."/>
            <person name="Lin Y.M."/>
            <person name="Vaughn R."/>
            <person name="Liu B."/>
            <person name="Simpson S."/>
            <person name="Scheffler B.E."/>
            <person name="Wen L."/>
            <person name="Saski C.A."/>
            <person name="Grover C.E."/>
            <person name="Hu G."/>
            <person name="Conover J.L."/>
            <person name="Carlson J.W."/>
            <person name="Shu S."/>
            <person name="Boston L.B."/>
            <person name="Williams M."/>
            <person name="Peterson D.G."/>
            <person name="McGee K."/>
            <person name="Jones D.C."/>
            <person name="Wendel J.F."/>
            <person name="Stelly D.M."/>
            <person name="Grimwood J."/>
            <person name="Schmutz J."/>
        </authorList>
    </citation>
    <scope>NUCLEOTIDE SEQUENCE [LARGE SCALE GENOMIC DNA]</scope>
    <source>
        <strain evidence="1">cv. TM-1</strain>
    </source>
</reference>
<proteinExistence type="predicted"/>
<dbReference type="KEGG" id="ghi:107892741"/>
<dbReference type="InterPro" id="IPR012337">
    <property type="entry name" value="RNaseH-like_sf"/>
</dbReference>
<accession>A0A1U8IAJ0</accession>
<dbReference type="InterPro" id="IPR036397">
    <property type="entry name" value="RNaseH_sf"/>
</dbReference>
<keyword evidence="1" id="KW-1185">Reference proteome</keyword>
<name>A0A1U8IAJ0_GOSHI</name>
<dbReference type="Proteomes" id="UP000818029">
    <property type="component" value="Chromosome D04"/>
</dbReference>
<sequence>MAFKQILEKVVNPNRKDWSTRLDEALWAYRTAFKTPLGISPFKLAYGKPCHLPVELEHKAFWAIKKITIDWGDASSHRLLELNEMDEFQAQAYENARLYNEKTQRWHDKKILPRKFILGQQILLFNPDFNYFLAN</sequence>
<dbReference type="PANTHER" id="PTHR47266">
    <property type="entry name" value="ENDONUCLEASE-RELATED"/>
    <property type="match status" value="1"/>
</dbReference>
<reference evidence="2" key="2">
    <citation type="submission" date="2025-08" db="UniProtKB">
        <authorList>
            <consortium name="RefSeq"/>
        </authorList>
    </citation>
    <scope>IDENTIFICATION</scope>
</reference>
<protein>
    <recommendedName>
        <fullName evidence="3">Protein NYNRIN-like</fullName>
    </recommendedName>
</protein>
<dbReference type="SUPFAM" id="SSF53098">
    <property type="entry name" value="Ribonuclease H-like"/>
    <property type="match status" value="1"/>
</dbReference>
<evidence type="ECO:0000313" key="1">
    <source>
        <dbReference type="Proteomes" id="UP000818029"/>
    </source>
</evidence>
<evidence type="ECO:0008006" key="3">
    <source>
        <dbReference type="Google" id="ProtNLM"/>
    </source>
</evidence>
<dbReference type="GO" id="GO:0003676">
    <property type="term" value="F:nucleic acid binding"/>
    <property type="evidence" value="ECO:0007669"/>
    <property type="project" value="InterPro"/>
</dbReference>
<gene>
    <name evidence="2" type="primary">LOC107892741</name>
</gene>
<dbReference type="GeneID" id="107892741"/>
<dbReference type="Gene3D" id="3.30.420.10">
    <property type="entry name" value="Ribonuclease H-like superfamily/Ribonuclease H"/>
    <property type="match status" value="1"/>
</dbReference>
<dbReference type="RefSeq" id="XP_016673283.1">
    <property type="nucleotide sequence ID" value="XM_016817794.1"/>
</dbReference>
<dbReference type="InterPro" id="IPR052160">
    <property type="entry name" value="Gypsy_RT_Integrase-like"/>
</dbReference>
<dbReference type="AlphaFoldDB" id="A0A1U8IAJ0"/>